<comment type="caution">
    <text evidence="1">The sequence shown here is derived from an EMBL/GenBank/DDBJ whole genome shotgun (WGS) entry which is preliminary data.</text>
</comment>
<evidence type="ECO:0008006" key="3">
    <source>
        <dbReference type="Google" id="ProtNLM"/>
    </source>
</evidence>
<evidence type="ECO:0000313" key="2">
    <source>
        <dbReference type="Proteomes" id="UP000632125"/>
    </source>
</evidence>
<name>A0A927CGQ3_9BACL</name>
<dbReference type="Gene3D" id="3.40.50.10850">
    <property type="entry name" value="Ntrc-like two-domain protein"/>
    <property type="match status" value="1"/>
</dbReference>
<dbReference type="Gene3D" id="3.40.50.300">
    <property type="entry name" value="P-loop containing nucleotide triphosphate hydrolases"/>
    <property type="match status" value="1"/>
</dbReference>
<dbReference type="RefSeq" id="WP_190858596.1">
    <property type="nucleotide sequence ID" value="NZ_JACXIY010000005.1"/>
</dbReference>
<accession>A0A927CGQ3</accession>
<organism evidence="1 2">
    <name type="scientific">Paenibacillus arenilitoris</name>
    <dbReference type="NCBI Taxonomy" id="2772299"/>
    <lineage>
        <taxon>Bacteria</taxon>
        <taxon>Bacillati</taxon>
        <taxon>Bacillota</taxon>
        <taxon>Bacilli</taxon>
        <taxon>Bacillales</taxon>
        <taxon>Paenibacillaceae</taxon>
        <taxon>Paenibacillus</taxon>
    </lineage>
</organism>
<reference evidence="1" key="1">
    <citation type="submission" date="2020-09" db="EMBL/GenBank/DDBJ databases">
        <title>A novel bacterium of genus Paenibacillus, isolated from South China Sea.</title>
        <authorList>
            <person name="Huang H."/>
            <person name="Mo K."/>
            <person name="Hu Y."/>
        </authorList>
    </citation>
    <scope>NUCLEOTIDE SEQUENCE</scope>
    <source>
        <strain evidence="1">IB182493</strain>
    </source>
</reference>
<gene>
    <name evidence="1" type="ORF">IDH41_04245</name>
</gene>
<proteinExistence type="predicted"/>
<dbReference type="SUPFAM" id="SSF52540">
    <property type="entry name" value="P-loop containing nucleoside triphosphate hydrolases"/>
    <property type="match status" value="1"/>
</dbReference>
<sequence length="395" mass="43305">MRKYTLAVAVKETEYLRRLADYVRDSPLAEQWQVTGFTNAEACKQYAMQGYKIDLLAAQPELLGELRELRERWPAIPAVALVMGLGDSGEEHELHQYQPLPLLLQRLEEVHARLAGQPPRLVPGGDEPDGVRILTVYSASGSTGKTALALHLAHAASSHGRRAFYLNLERWNTADAWLGVPRSAAAASGGEGLSELLYGLKAQPGQAAEWLLEHRIRHPLLKADYLAACTNVEDRLTLGPEDAAGILDAIARSGQYDLIVVDLDDGLDELHASVFDRSDRVLWLTSGNLSVLGKQRMALHYGERKWGERFASAMSKALFVHNRAVNAAGLTPDETHALPYAPVQLPEVPEWRDPGAATLLSSPSFRAASDKLYKHLFHEGGESDANGFGRARAAE</sequence>
<dbReference type="Proteomes" id="UP000632125">
    <property type="component" value="Unassembled WGS sequence"/>
</dbReference>
<keyword evidence="2" id="KW-1185">Reference proteome</keyword>
<evidence type="ECO:0000313" key="1">
    <source>
        <dbReference type="EMBL" id="MBD2867778.1"/>
    </source>
</evidence>
<dbReference type="AlphaFoldDB" id="A0A927CGQ3"/>
<dbReference type="EMBL" id="JACXIY010000005">
    <property type="protein sequence ID" value="MBD2867778.1"/>
    <property type="molecule type" value="Genomic_DNA"/>
</dbReference>
<protein>
    <recommendedName>
        <fullName evidence="3">CobQ/CobB/MinD/ParA nucleotide binding domain-containing protein</fullName>
    </recommendedName>
</protein>
<dbReference type="InterPro" id="IPR027417">
    <property type="entry name" value="P-loop_NTPase"/>
</dbReference>